<dbReference type="AlphaFoldDB" id="A0A1S2Z3J8"/>
<evidence type="ECO:0000259" key="8">
    <source>
        <dbReference type="PROSITE" id="PS51294"/>
    </source>
</evidence>
<comment type="similarity">
    <text evidence="2">Belongs to the MYB-CC family.</text>
</comment>
<keyword evidence="9" id="KW-1185">Reference proteome</keyword>
<dbReference type="InterPro" id="IPR009057">
    <property type="entry name" value="Homeodomain-like_sf"/>
</dbReference>
<dbReference type="PANTHER" id="PTHR31499">
    <property type="entry name" value="MYB FAMILY TRANSCRIPTION FACTOR PHL11"/>
    <property type="match status" value="1"/>
</dbReference>
<reference evidence="10" key="1">
    <citation type="submission" date="2025-08" db="UniProtKB">
        <authorList>
            <consortium name="RefSeq"/>
        </authorList>
    </citation>
    <scope>IDENTIFICATION</scope>
    <source>
        <tissue evidence="10">Etiolated seedlings</tissue>
    </source>
</reference>
<protein>
    <submittedName>
        <fullName evidence="10">Myb family transcription factor APL-like isoform X1</fullName>
    </submittedName>
</protein>
<dbReference type="GO" id="GO:0005634">
    <property type="term" value="C:nucleus"/>
    <property type="evidence" value="ECO:0007669"/>
    <property type="project" value="UniProtKB-SubCell"/>
</dbReference>
<dbReference type="FunFam" id="1.10.10.60:FF:000002">
    <property type="entry name" value="Myb family transcription factor"/>
    <property type="match status" value="1"/>
</dbReference>
<dbReference type="InterPro" id="IPR046955">
    <property type="entry name" value="PHR1-like"/>
</dbReference>
<evidence type="ECO:0000256" key="3">
    <source>
        <dbReference type="ARBA" id="ARBA00023015"/>
    </source>
</evidence>
<dbReference type="InterPro" id="IPR001005">
    <property type="entry name" value="SANT/Myb"/>
</dbReference>
<dbReference type="SUPFAM" id="SSF46689">
    <property type="entry name" value="Homeodomain-like"/>
    <property type="match status" value="1"/>
</dbReference>
<name>A0A1S2Z3J8_CICAR</name>
<evidence type="ECO:0000256" key="4">
    <source>
        <dbReference type="ARBA" id="ARBA00023054"/>
    </source>
</evidence>
<dbReference type="InterPro" id="IPR017930">
    <property type="entry name" value="Myb_dom"/>
</dbReference>
<evidence type="ECO:0000256" key="5">
    <source>
        <dbReference type="ARBA" id="ARBA00023163"/>
    </source>
</evidence>
<accession>A0A1S2Z3J8</accession>
<evidence type="ECO:0000256" key="6">
    <source>
        <dbReference type="ARBA" id="ARBA00023242"/>
    </source>
</evidence>
<dbReference type="PROSITE" id="PS51294">
    <property type="entry name" value="HTH_MYB"/>
    <property type="match status" value="1"/>
</dbReference>
<gene>
    <name evidence="10" type="primary">LOC101504351</name>
</gene>
<evidence type="ECO:0000313" key="9">
    <source>
        <dbReference type="Proteomes" id="UP000087171"/>
    </source>
</evidence>
<evidence type="ECO:0000313" key="10">
    <source>
        <dbReference type="RefSeq" id="XP_004514444.1"/>
    </source>
</evidence>
<dbReference type="OrthoDB" id="551907at2759"/>
<dbReference type="Proteomes" id="UP000087171">
    <property type="component" value="Unplaced"/>
</dbReference>
<keyword evidence="3" id="KW-0805">Transcription regulation</keyword>
<organism evidence="9 10">
    <name type="scientific">Cicer arietinum</name>
    <name type="common">Chickpea</name>
    <name type="synonym">Garbanzo</name>
    <dbReference type="NCBI Taxonomy" id="3827"/>
    <lineage>
        <taxon>Eukaryota</taxon>
        <taxon>Viridiplantae</taxon>
        <taxon>Streptophyta</taxon>
        <taxon>Embryophyta</taxon>
        <taxon>Tracheophyta</taxon>
        <taxon>Spermatophyta</taxon>
        <taxon>Magnoliopsida</taxon>
        <taxon>eudicotyledons</taxon>
        <taxon>Gunneridae</taxon>
        <taxon>Pentapetalae</taxon>
        <taxon>rosids</taxon>
        <taxon>fabids</taxon>
        <taxon>Fabales</taxon>
        <taxon>Fabaceae</taxon>
        <taxon>Papilionoideae</taxon>
        <taxon>50 kb inversion clade</taxon>
        <taxon>NPAAA clade</taxon>
        <taxon>Hologalegina</taxon>
        <taxon>IRL clade</taxon>
        <taxon>Cicereae</taxon>
        <taxon>Cicer</taxon>
    </lineage>
</organism>
<dbReference type="GO" id="GO:0003677">
    <property type="term" value="F:DNA binding"/>
    <property type="evidence" value="ECO:0007669"/>
    <property type="project" value="InterPro"/>
</dbReference>
<sequence>MERMFPSKKPLTMNSSHERPMCVQGDSGLVLTTDPKPRLRWTVELHERFVDAVAQLGGPDKATPKTIMRVMGVKGLTLYHLKSHLQKFRLGKQPHKEFNEQSVKDGMRVSAFELQRNTGTSSSMTGRNMNEMQMEVHRRLHEQLEVQKHLQLRIEAQGKYMQSILEKAYSTLAGENMAVSATNFKGVIGTQGTPNLSIMKDFVSPLNYPPFQDLNICGSDDEQLDLHHHIIERPTLDEMLMPNNNENLFVGKKRPSPNFNGGSGKSPLIWNDNDLRLHDLGTASSSISPQDVPNFKGDDESDIIYDTKVGEKKFDASMKLGISSPSRVTFQSERMSPMINVVAGHSSSPFG</sequence>
<dbReference type="Gene3D" id="1.10.10.60">
    <property type="entry name" value="Homeodomain-like"/>
    <property type="match status" value="1"/>
</dbReference>
<dbReference type="Pfam" id="PF00249">
    <property type="entry name" value="Myb_DNA-binding"/>
    <property type="match status" value="1"/>
</dbReference>
<feature type="domain" description="HTH myb-type" evidence="8">
    <location>
        <begin position="33"/>
        <end position="93"/>
    </location>
</feature>
<feature type="region of interest" description="Disordered" evidence="7">
    <location>
        <begin position="1"/>
        <end position="20"/>
    </location>
</feature>
<comment type="subcellular location">
    <subcellularLocation>
        <location evidence="1">Nucleus</location>
    </subcellularLocation>
</comment>
<dbReference type="RefSeq" id="XP_004514444.1">
    <property type="nucleotide sequence ID" value="XM_004514387.3"/>
</dbReference>
<keyword evidence="4" id="KW-0175">Coiled coil</keyword>
<dbReference type="GeneID" id="101504351"/>
<dbReference type="KEGG" id="cam:101504351"/>
<evidence type="ECO:0000256" key="2">
    <source>
        <dbReference type="ARBA" id="ARBA00006783"/>
    </source>
</evidence>
<dbReference type="InterPro" id="IPR025756">
    <property type="entry name" value="Myb_CC_LHEQLE"/>
</dbReference>
<evidence type="ECO:0000256" key="1">
    <source>
        <dbReference type="ARBA" id="ARBA00004123"/>
    </source>
</evidence>
<keyword evidence="5" id="KW-0804">Transcription</keyword>
<proteinExistence type="inferred from homology"/>
<keyword evidence="6" id="KW-0539">Nucleus</keyword>
<dbReference type="Pfam" id="PF14379">
    <property type="entry name" value="Myb_CC_LHEQLE"/>
    <property type="match status" value="1"/>
</dbReference>
<dbReference type="eggNOG" id="ENOG502QQUN">
    <property type="taxonomic scope" value="Eukaryota"/>
</dbReference>
<evidence type="ECO:0000256" key="7">
    <source>
        <dbReference type="SAM" id="MobiDB-lite"/>
    </source>
</evidence>
<dbReference type="NCBIfam" id="TIGR01557">
    <property type="entry name" value="myb_SHAQKYF"/>
    <property type="match status" value="1"/>
</dbReference>
<dbReference type="PANTHER" id="PTHR31499:SF43">
    <property type="entry name" value="MYB FAMILY TRANSCRIPTION FACTOR APL"/>
    <property type="match status" value="1"/>
</dbReference>
<dbReference type="GO" id="GO:0003700">
    <property type="term" value="F:DNA-binding transcription factor activity"/>
    <property type="evidence" value="ECO:0007669"/>
    <property type="project" value="InterPro"/>
</dbReference>
<dbReference type="PaxDb" id="3827-XP_004514444.1"/>
<dbReference type="InterPro" id="IPR006447">
    <property type="entry name" value="Myb_dom_plants"/>
</dbReference>